<comment type="caution">
    <text evidence="2">The sequence shown here is derived from an EMBL/GenBank/DDBJ whole genome shotgun (WGS) entry which is preliminary data.</text>
</comment>
<dbReference type="SUPFAM" id="SSF55486">
    <property type="entry name" value="Metalloproteases ('zincins'), catalytic domain"/>
    <property type="match status" value="1"/>
</dbReference>
<dbReference type="AlphaFoldDB" id="A0A2M7G2P7"/>
<evidence type="ECO:0000313" key="3">
    <source>
        <dbReference type="Proteomes" id="UP000231019"/>
    </source>
</evidence>
<dbReference type="EMBL" id="PFFQ01000041">
    <property type="protein sequence ID" value="PIW15929.1"/>
    <property type="molecule type" value="Genomic_DNA"/>
</dbReference>
<proteinExistence type="predicted"/>
<organism evidence="2 3">
    <name type="scientific">bacterium (Candidatus Blackallbacteria) CG17_big_fil_post_rev_8_21_14_2_50_48_46</name>
    <dbReference type="NCBI Taxonomy" id="2014261"/>
    <lineage>
        <taxon>Bacteria</taxon>
        <taxon>Candidatus Blackallbacteria</taxon>
    </lineage>
</organism>
<evidence type="ECO:0000313" key="2">
    <source>
        <dbReference type="EMBL" id="PIW15929.1"/>
    </source>
</evidence>
<protein>
    <submittedName>
        <fullName evidence="2">Uncharacterized protein</fullName>
    </submittedName>
</protein>
<sequence length="977" mass="109543">MSSPAGLNGPTPGNWPSYPVAKGTGPLSTPQTGPLPPLLPETPIPFQPAPLLQNYLATAMSPQSVQFNTASPAQVLKTFKDARSLIRQSNANQTEQLIPVPAAWKPRLESLAKDLGFKNFESLQYQLRNLPSAQVDQWLAQVESKINSLPGTETGTSQITIFAKQALTAQADTALKDLFQNAQVPPPVFESRQGKTWSPQAKLAVLNAFSEIRQNQPLETFRLSAQGEGKPGQPRPPITFVRAERLDLNAMAGKDGYLSAMEMLSGSMKVAYHEGCEGKIVLNDGAVHANPRELLQAAQIQDFLKLVNSPVESPEKQRAVRSVQEMLNCARSPKRQLNPSGKMDTATQQALEAFDLQQNITAARDLIEDDTTLGVPQKRRLLQRLVELQGRLDLGQSPLMLKAELGHTLRGFQSVSDLQSNTRERLENQIENLDRPLSNKFDQNTAEKLISNWYGIIDGGDSRDFTEQVIVHELGHGLQDLPEVLENWRRISWDGKSSGGENRNNVMEKTLKGIGQQGFVSDYARVNDEEDFAESYRVFTYQPERLLKESLLKFMFMASVTQAYDGKEQQMLDLIKKTGYKDAQIRDAMLQLRGHLPSETRQYVKGVVDKTTTFSKIVSPLLGQAADMLSEHYKLKDKIADWWADFRGVDQKPQFTPSMASALPKVDHLLNIDGKNYASSPSETGYVLDQMTRYQAVLLKPDSTPAERALARQKIEAFKQTGLNAWPEADRSSFSPEALKTLNGEKSQENKAIVLALSKILGKSYAKADWASLPDRNKNQDPNQELQDEMRSLRQVNSLNAFFEEVRKNPNILRRELGNELYQALPDSFKAMLMEPEFVENITGKRGETSVNATNIFDYTFSEIDRRAEQSGWDFLSNQFKTIVQFVNRDRISQAYQLYAMQIEKHNAGTSHKAPLLSETEFEAAISRFREKQTQPTAPSALKALDTERSLANENTLPQELLMQELKIRSQDEEQIS</sequence>
<accession>A0A2M7G2P7</accession>
<name>A0A2M7G2P7_9BACT</name>
<reference evidence="2 3" key="1">
    <citation type="submission" date="2017-09" db="EMBL/GenBank/DDBJ databases">
        <title>Depth-based differentiation of microbial function through sediment-hosted aquifers and enrichment of novel symbionts in the deep terrestrial subsurface.</title>
        <authorList>
            <person name="Probst A.J."/>
            <person name="Ladd B."/>
            <person name="Jarett J.K."/>
            <person name="Geller-Mcgrath D.E."/>
            <person name="Sieber C.M."/>
            <person name="Emerson J.B."/>
            <person name="Anantharaman K."/>
            <person name="Thomas B.C."/>
            <person name="Malmstrom R."/>
            <person name="Stieglmeier M."/>
            <person name="Klingl A."/>
            <person name="Woyke T."/>
            <person name="Ryan C.M."/>
            <person name="Banfield J.F."/>
        </authorList>
    </citation>
    <scope>NUCLEOTIDE SEQUENCE [LARGE SCALE GENOMIC DNA]</scope>
    <source>
        <strain evidence="2">CG17_big_fil_post_rev_8_21_14_2_50_48_46</strain>
    </source>
</reference>
<evidence type="ECO:0000256" key="1">
    <source>
        <dbReference type="SAM" id="MobiDB-lite"/>
    </source>
</evidence>
<dbReference type="Proteomes" id="UP000231019">
    <property type="component" value="Unassembled WGS sequence"/>
</dbReference>
<dbReference type="Gene3D" id="3.40.390.70">
    <property type="match status" value="1"/>
</dbReference>
<gene>
    <name evidence="2" type="ORF">COW36_14515</name>
</gene>
<feature type="compositionally biased region" description="Low complexity" evidence="1">
    <location>
        <begin position="23"/>
        <end position="32"/>
    </location>
</feature>
<feature type="region of interest" description="Disordered" evidence="1">
    <location>
        <begin position="1"/>
        <end position="38"/>
    </location>
</feature>